<dbReference type="AlphaFoldDB" id="A0A7C9MU23"/>
<dbReference type="EMBL" id="WUPT01000001">
    <property type="protein sequence ID" value="MXQ06600.1"/>
    <property type="molecule type" value="Genomic_DNA"/>
</dbReference>
<dbReference type="Gene3D" id="1.10.10.10">
    <property type="entry name" value="Winged helix-like DNA-binding domain superfamily/Winged helix DNA-binding domain"/>
    <property type="match status" value="1"/>
</dbReference>
<gene>
    <name evidence="2" type="ORF">GQ651_01945</name>
</gene>
<dbReference type="PANTHER" id="PTHR30514">
    <property type="entry name" value="GLUCOKINASE"/>
    <property type="match status" value="1"/>
</dbReference>
<evidence type="ECO:0000313" key="2">
    <source>
        <dbReference type="EMBL" id="MXQ06600.1"/>
    </source>
</evidence>
<dbReference type="GO" id="GO:1901135">
    <property type="term" value="P:carbohydrate derivative metabolic process"/>
    <property type="evidence" value="ECO:0007669"/>
    <property type="project" value="InterPro"/>
</dbReference>
<dbReference type="RefSeq" id="WP_160762529.1">
    <property type="nucleotide sequence ID" value="NZ_WUPT01000001.1"/>
</dbReference>
<dbReference type="InterPro" id="IPR036388">
    <property type="entry name" value="WH-like_DNA-bd_sf"/>
</dbReference>
<keyword evidence="3" id="KW-1185">Reference proteome</keyword>
<proteinExistence type="predicted"/>
<dbReference type="GO" id="GO:0003677">
    <property type="term" value="F:DNA binding"/>
    <property type="evidence" value="ECO:0007669"/>
    <property type="project" value="InterPro"/>
</dbReference>
<dbReference type="PANTHER" id="PTHR30514:SF18">
    <property type="entry name" value="RPIR-FAMILY TRANSCRIPTIONAL REGULATOR"/>
    <property type="match status" value="1"/>
</dbReference>
<comment type="caution">
    <text evidence="2">The sequence shown here is derived from an EMBL/GenBank/DDBJ whole genome shotgun (WGS) entry which is preliminary data.</text>
</comment>
<dbReference type="GO" id="GO:0003700">
    <property type="term" value="F:DNA-binding transcription factor activity"/>
    <property type="evidence" value="ECO:0007669"/>
    <property type="project" value="InterPro"/>
</dbReference>
<reference evidence="2 3" key="2">
    <citation type="submission" date="2020-03" db="EMBL/GenBank/DDBJ databases">
        <title>Kangsaoukella pontilimi gen. nov., sp. nov., a new member of the family Rhodobacteraceae isolated from a tidal mudflat.</title>
        <authorList>
            <person name="Kim I.S."/>
        </authorList>
    </citation>
    <scope>NUCLEOTIDE SEQUENCE [LARGE SCALE GENOMIC DNA]</scope>
    <source>
        <strain evidence="2 3">GH1-50</strain>
    </source>
</reference>
<dbReference type="InterPro" id="IPR047640">
    <property type="entry name" value="RpiR-like"/>
</dbReference>
<dbReference type="Pfam" id="PF01380">
    <property type="entry name" value="SIS"/>
    <property type="match status" value="1"/>
</dbReference>
<protein>
    <submittedName>
        <fullName evidence="2">SIS domain-containing protein</fullName>
    </submittedName>
</protein>
<dbReference type="Gene3D" id="3.40.50.10490">
    <property type="entry name" value="Glucose-6-phosphate isomerase like protein, domain 1"/>
    <property type="match status" value="1"/>
</dbReference>
<dbReference type="InterPro" id="IPR046348">
    <property type="entry name" value="SIS_dom_sf"/>
</dbReference>
<sequence length="281" mass="30366">MSIDQTKPFLARVTEALPELNPSERKLADLVLDFPGEMVGYTATEIAELASVSNATVSRFVRRIGYGSFDEARRAVRDEQRAGTALLRFSNTMPTGNGAVARHFETSQQNLEVTYSGLEDELIDGLARAMLAAPRVWFIGFRAGQSFAQYLGWQTSQVLPNVTVLPRAGETMAESLASLRAEDVVMLIALRRKPKLVGAVADAARKAGAGLAVLQDRPSPELAEADWYLTCATTTAGPLMNHVASMAVCNLVAARVIELSGAAGRGRMAAIEDGHRRFDEL</sequence>
<dbReference type="SUPFAM" id="SSF46689">
    <property type="entry name" value="Homeodomain-like"/>
    <property type="match status" value="1"/>
</dbReference>
<organism evidence="2 3">
    <name type="scientific">Kangsaoukella pontilimi</name>
    <dbReference type="NCBI Taxonomy" id="2691042"/>
    <lineage>
        <taxon>Bacteria</taxon>
        <taxon>Pseudomonadati</taxon>
        <taxon>Pseudomonadota</taxon>
        <taxon>Alphaproteobacteria</taxon>
        <taxon>Rhodobacterales</taxon>
        <taxon>Paracoccaceae</taxon>
        <taxon>Kangsaoukella</taxon>
    </lineage>
</organism>
<dbReference type="GO" id="GO:0097367">
    <property type="term" value="F:carbohydrate derivative binding"/>
    <property type="evidence" value="ECO:0007669"/>
    <property type="project" value="InterPro"/>
</dbReference>
<name>A0A7C9MU23_9RHOB</name>
<evidence type="ECO:0000259" key="1">
    <source>
        <dbReference type="PROSITE" id="PS51071"/>
    </source>
</evidence>
<dbReference type="SUPFAM" id="SSF53697">
    <property type="entry name" value="SIS domain"/>
    <property type="match status" value="1"/>
</dbReference>
<evidence type="ECO:0000313" key="3">
    <source>
        <dbReference type="Proteomes" id="UP000480350"/>
    </source>
</evidence>
<dbReference type="InterPro" id="IPR000281">
    <property type="entry name" value="HTH_RpiR"/>
</dbReference>
<dbReference type="Pfam" id="PF01418">
    <property type="entry name" value="HTH_6"/>
    <property type="match status" value="1"/>
</dbReference>
<feature type="domain" description="HTH rpiR-type" evidence="1">
    <location>
        <begin position="7"/>
        <end position="83"/>
    </location>
</feature>
<accession>A0A7C9MU23</accession>
<reference evidence="2 3" key="1">
    <citation type="submission" date="2019-12" db="EMBL/GenBank/DDBJ databases">
        <authorList>
            <person name="Lee S.D."/>
        </authorList>
    </citation>
    <scope>NUCLEOTIDE SEQUENCE [LARGE SCALE GENOMIC DNA]</scope>
    <source>
        <strain evidence="2 3">GH1-50</strain>
    </source>
</reference>
<dbReference type="PROSITE" id="PS51071">
    <property type="entry name" value="HTH_RPIR"/>
    <property type="match status" value="1"/>
</dbReference>
<dbReference type="InterPro" id="IPR001347">
    <property type="entry name" value="SIS_dom"/>
</dbReference>
<dbReference type="InterPro" id="IPR009057">
    <property type="entry name" value="Homeodomain-like_sf"/>
</dbReference>
<dbReference type="Proteomes" id="UP000480350">
    <property type="component" value="Unassembled WGS sequence"/>
</dbReference>